<dbReference type="EMBL" id="CP073344">
    <property type="protein sequence ID" value="UTW04759.1"/>
    <property type="molecule type" value="Genomic_DNA"/>
</dbReference>
<dbReference type="InterPro" id="IPR014710">
    <property type="entry name" value="RmlC-like_jellyroll"/>
</dbReference>
<name>A0ABY5GZQ6_9GAMM</name>
<organism evidence="6 7">
    <name type="scientific">Amphritea atlantica</name>
    <dbReference type="NCBI Taxonomy" id="355243"/>
    <lineage>
        <taxon>Bacteria</taxon>
        <taxon>Pseudomonadati</taxon>
        <taxon>Pseudomonadota</taxon>
        <taxon>Gammaproteobacteria</taxon>
        <taxon>Oceanospirillales</taxon>
        <taxon>Oceanospirillaceae</taxon>
        <taxon>Amphritea</taxon>
    </lineage>
</organism>
<keyword evidence="3" id="KW-0010">Activator</keyword>
<keyword evidence="7" id="KW-1185">Reference proteome</keyword>
<dbReference type="InterPro" id="IPR050204">
    <property type="entry name" value="AraC_XylS_family_regulators"/>
</dbReference>
<dbReference type="Pfam" id="PF02311">
    <property type="entry name" value="AraC_binding"/>
    <property type="match status" value="1"/>
</dbReference>
<dbReference type="PROSITE" id="PS00041">
    <property type="entry name" value="HTH_ARAC_FAMILY_1"/>
    <property type="match status" value="1"/>
</dbReference>
<keyword evidence="2" id="KW-0238">DNA-binding</keyword>
<dbReference type="Proteomes" id="UP001059950">
    <property type="component" value="Chromosome"/>
</dbReference>
<evidence type="ECO:0000259" key="5">
    <source>
        <dbReference type="PROSITE" id="PS01124"/>
    </source>
</evidence>
<evidence type="ECO:0000256" key="3">
    <source>
        <dbReference type="ARBA" id="ARBA00023159"/>
    </source>
</evidence>
<evidence type="ECO:0000313" key="6">
    <source>
        <dbReference type="EMBL" id="UTW04759.1"/>
    </source>
</evidence>
<reference evidence="6" key="1">
    <citation type="submission" date="2021-04" db="EMBL/GenBank/DDBJ databases">
        <title>Oceanospirillales bacteria with DddD are important DMSP degraders in coastal seawater.</title>
        <authorList>
            <person name="Liu J."/>
        </authorList>
    </citation>
    <scope>NUCLEOTIDE SEQUENCE</scope>
    <source>
        <strain evidence="6">GY6</strain>
    </source>
</reference>
<keyword evidence="4" id="KW-0804">Transcription</keyword>
<dbReference type="SUPFAM" id="SSF51215">
    <property type="entry name" value="Regulatory protein AraC"/>
    <property type="match status" value="1"/>
</dbReference>
<dbReference type="InterPro" id="IPR003313">
    <property type="entry name" value="AraC-bd"/>
</dbReference>
<dbReference type="SUPFAM" id="SSF46689">
    <property type="entry name" value="Homeodomain-like"/>
    <property type="match status" value="2"/>
</dbReference>
<accession>A0ABY5GZQ6</accession>
<dbReference type="Pfam" id="PF12833">
    <property type="entry name" value="HTH_18"/>
    <property type="match status" value="1"/>
</dbReference>
<sequence length="284" mass="32584">MVIPKPVFWRDSRMPYVELRKVADGRQVCYAPHSHTQWSIGAITEGQSTFCYRQDRCQVGAGDLVLINPDWVHACNPIDNQPWAYLMLYIDTQWLTALRYRLGLLKAPEWEDIGTAIISERRFYLGYCDLAACLLNSQESLAVKQAMISEYLADVMLSVEDEPLLLPDKMPGVLRELADYLDENAIKEITIEEMCLRCGYSAGHLIRTFKLHFNLTPHAYQVNRRIQQGQRELKQGRSIVDAALSAGFTDQPHFQRTFKRMIAATPNEYRQSSVKEKIDTAAHK</sequence>
<evidence type="ECO:0000313" key="7">
    <source>
        <dbReference type="Proteomes" id="UP001059950"/>
    </source>
</evidence>
<keyword evidence="1" id="KW-0805">Transcription regulation</keyword>
<dbReference type="InterPro" id="IPR037923">
    <property type="entry name" value="HTH-like"/>
</dbReference>
<dbReference type="PROSITE" id="PS01124">
    <property type="entry name" value="HTH_ARAC_FAMILY_2"/>
    <property type="match status" value="1"/>
</dbReference>
<dbReference type="PRINTS" id="PR00032">
    <property type="entry name" value="HTHARAC"/>
</dbReference>
<evidence type="ECO:0000256" key="1">
    <source>
        <dbReference type="ARBA" id="ARBA00023015"/>
    </source>
</evidence>
<dbReference type="InterPro" id="IPR020449">
    <property type="entry name" value="Tscrpt_reg_AraC-type_HTH"/>
</dbReference>
<protein>
    <submittedName>
        <fullName evidence="6">AraC family transcriptional regulator</fullName>
    </submittedName>
</protein>
<dbReference type="Gene3D" id="2.60.120.10">
    <property type="entry name" value="Jelly Rolls"/>
    <property type="match status" value="1"/>
</dbReference>
<proteinExistence type="predicted"/>
<evidence type="ECO:0000256" key="2">
    <source>
        <dbReference type="ARBA" id="ARBA00023125"/>
    </source>
</evidence>
<evidence type="ECO:0000256" key="4">
    <source>
        <dbReference type="ARBA" id="ARBA00023163"/>
    </source>
</evidence>
<dbReference type="PANTHER" id="PTHR46796:SF2">
    <property type="entry name" value="TRANSCRIPTIONAL REGULATORY PROTEIN"/>
    <property type="match status" value="1"/>
</dbReference>
<dbReference type="SMART" id="SM00342">
    <property type="entry name" value="HTH_ARAC"/>
    <property type="match status" value="1"/>
</dbReference>
<dbReference type="PANTHER" id="PTHR46796">
    <property type="entry name" value="HTH-TYPE TRANSCRIPTIONAL ACTIVATOR RHAS-RELATED"/>
    <property type="match status" value="1"/>
</dbReference>
<dbReference type="InterPro" id="IPR018060">
    <property type="entry name" value="HTH_AraC"/>
</dbReference>
<dbReference type="Gene3D" id="1.10.10.60">
    <property type="entry name" value="Homeodomain-like"/>
    <property type="match status" value="2"/>
</dbReference>
<gene>
    <name evidence="6" type="ORF">KDX31_07105</name>
</gene>
<dbReference type="InterPro" id="IPR009057">
    <property type="entry name" value="Homeodomain-like_sf"/>
</dbReference>
<feature type="domain" description="HTH araC/xylS-type" evidence="5">
    <location>
        <begin position="175"/>
        <end position="272"/>
    </location>
</feature>
<dbReference type="InterPro" id="IPR018062">
    <property type="entry name" value="HTH_AraC-typ_CS"/>
</dbReference>